<dbReference type="EMBL" id="JALBUU010000074">
    <property type="protein sequence ID" value="MCI0755824.1"/>
    <property type="molecule type" value="Genomic_DNA"/>
</dbReference>
<name>A0ABS9W948_9PROT</name>
<gene>
    <name evidence="1" type="ORF">MON41_19340</name>
</gene>
<organism evidence="1 2">
    <name type="scientific">Teichococcus vastitatis</name>
    <dbReference type="NCBI Taxonomy" id="2307076"/>
    <lineage>
        <taxon>Bacteria</taxon>
        <taxon>Pseudomonadati</taxon>
        <taxon>Pseudomonadota</taxon>
        <taxon>Alphaproteobacteria</taxon>
        <taxon>Acetobacterales</taxon>
        <taxon>Roseomonadaceae</taxon>
        <taxon>Roseomonas</taxon>
    </lineage>
</organism>
<dbReference type="RefSeq" id="WP_241793661.1">
    <property type="nucleotide sequence ID" value="NZ_JALBUU010000074.1"/>
</dbReference>
<comment type="caution">
    <text evidence="1">The sequence shown here is derived from an EMBL/GenBank/DDBJ whole genome shotgun (WGS) entry which is preliminary data.</text>
</comment>
<accession>A0ABS9W948</accession>
<keyword evidence="2" id="KW-1185">Reference proteome</keyword>
<dbReference type="Proteomes" id="UP001201985">
    <property type="component" value="Unassembled WGS sequence"/>
</dbReference>
<proteinExistence type="predicted"/>
<protein>
    <submittedName>
        <fullName evidence="1">Uncharacterized protein</fullName>
    </submittedName>
</protein>
<reference evidence="1 2" key="1">
    <citation type="submission" date="2022-03" db="EMBL/GenBank/DDBJ databases">
        <title>Complete genome analysis of Roseomonas KG 17.1 : a prolific producer of plant growth promoters.</title>
        <authorList>
            <person name="Saadouli I."/>
            <person name="Najjari A."/>
            <person name="Mosbah A."/>
            <person name="Ouzari H.I."/>
        </authorList>
    </citation>
    <scope>NUCLEOTIDE SEQUENCE [LARGE SCALE GENOMIC DNA]</scope>
    <source>
        <strain evidence="1 2">KG17-1</strain>
    </source>
</reference>
<sequence length="65" mass="7525">MVTFAGFDADLRERQLAPGQLLSKLIQGWQYLFERDPRVARWIVEQQRPFDWPSHAVAGSPTSPR</sequence>
<evidence type="ECO:0000313" key="2">
    <source>
        <dbReference type="Proteomes" id="UP001201985"/>
    </source>
</evidence>
<evidence type="ECO:0000313" key="1">
    <source>
        <dbReference type="EMBL" id="MCI0755824.1"/>
    </source>
</evidence>